<keyword evidence="3 9" id="KW-0479">Metal-binding</keyword>
<proteinExistence type="inferred from homology"/>
<name>A0AAE0N009_9PEZI</name>
<dbReference type="SUPFAM" id="SSF49998">
    <property type="entry name" value="Amine oxidase catalytic domain"/>
    <property type="match status" value="1"/>
</dbReference>
<dbReference type="PANTHER" id="PTHR10638:SF20">
    <property type="entry name" value="AMINE OXIDASE"/>
    <property type="match status" value="1"/>
</dbReference>
<dbReference type="GO" id="GO:0005507">
    <property type="term" value="F:copper ion binding"/>
    <property type="evidence" value="ECO:0007669"/>
    <property type="project" value="InterPro"/>
</dbReference>
<dbReference type="EC" id="1.4.3.-" evidence="9"/>
<comment type="similarity">
    <text evidence="2 9">Belongs to the copper/topaquinone oxidase family.</text>
</comment>
<gene>
    <name evidence="12" type="ORF">B0T24DRAFT_690456</name>
</gene>
<evidence type="ECO:0000256" key="3">
    <source>
        <dbReference type="ARBA" id="ARBA00022723"/>
    </source>
</evidence>
<dbReference type="Gene3D" id="3.10.450.40">
    <property type="match status" value="1"/>
</dbReference>
<keyword evidence="6 9" id="KW-0186">Copper</keyword>
<feature type="active site" description="Proton acceptor" evidence="7">
    <location>
        <position position="311"/>
    </location>
</feature>
<keyword evidence="10" id="KW-0732">Signal</keyword>
<evidence type="ECO:0000313" key="13">
    <source>
        <dbReference type="Proteomes" id="UP001287356"/>
    </source>
</evidence>
<feature type="chain" id="PRO_5041937440" description="Amine oxidase" evidence="10">
    <location>
        <begin position="20"/>
        <end position="648"/>
    </location>
</feature>
<comment type="cofactor">
    <cofactor evidence="9">
        <name>Cu cation</name>
        <dbReference type="ChEBI" id="CHEBI:23378"/>
    </cofactor>
    <text evidence="9">Contains 1 topaquinone per subunit.</text>
</comment>
<dbReference type="EMBL" id="JAULSN010000010">
    <property type="protein sequence ID" value="KAK3361914.1"/>
    <property type="molecule type" value="Genomic_DNA"/>
</dbReference>
<feature type="active site" description="Schiff-base intermediate with substrate; via topaquinone" evidence="7">
    <location>
        <position position="400"/>
    </location>
</feature>
<evidence type="ECO:0000256" key="9">
    <source>
        <dbReference type="RuleBase" id="RU000672"/>
    </source>
</evidence>
<dbReference type="Pfam" id="PF01179">
    <property type="entry name" value="Cu_amine_oxid"/>
    <property type="match status" value="1"/>
</dbReference>
<dbReference type="InterPro" id="IPR015798">
    <property type="entry name" value="Cu_amine_oxidase_C"/>
</dbReference>
<feature type="modified residue" description="2',4',5'-topaquinone" evidence="8">
    <location>
        <position position="400"/>
    </location>
</feature>
<reference evidence="12" key="1">
    <citation type="journal article" date="2023" name="Mol. Phylogenet. Evol.">
        <title>Genome-scale phylogeny and comparative genomics of the fungal order Sordariales.</title>
        <authorList>
            <person name="Hensen N."/>
            <person name="Bonometti L."/>
            <person name="Westerberg I."/>
            <person name="Brannstrom I.O."/>
            <person name="Guillou S."/>
            <person name="Cros-Aarteil S."/>
            <person name="Calhoun S."/>
            <person name="Haridas S."/>
            <person name="Kuo A."/>
            <person name="Mondo S."/>
            <person name="Pangilinan J."/>
            <person name="Riley R."/>
            <person name="LaButti K."/>
            <person name="Andreopoulos B."/>
            <person name="Lipzen A."/>
            <person name="Chen C."/>
            <person name="Yan M."/>
            <person name="Daum C."/>
            <person name="Ng V."/>
            <person name="Clum A."/>
            <person name="Steindorff A."/>
            <person name="Ohm R.A."/>
            <person name="Martin F."/>
            <person name="Silar P."/>
            <person name="Natvig D.O."/>
            <person name="Lalanne C."/>
            <person name="Gautier V."/>
            <person name="Ament-Velasquez S.L."/>
            <person name="Kruys A."/>
            <person name="Hutchinson M.I."/>
            <person name="Powell A.J."/>
            <person name="Barry K."/>
            <person name="Miller A.N."/>
            <person name="Grigoriev I.V."/>
            <person name="Debuchy R."/>
            <person name="Gladieux P."/>
            <person name="Hiltunen Thoren M."/>
            <person name="Johannesson H."/>
        </authorList>
    </citation>
    <scope>NUCLEOTIDE SEQUENCE</scope>
    <source>
        <strain evidence="12">CBS 958.72</strain>
    </source>
</reference>
<protein>
    <recommendedName>
        <fullName evidence="9">Amine oxidase</fullName>
        <ecNumber evidence="9">1.4.3.-</ecNumber>
    </recommendedName>
</protein>
<evidence type="ECO:0000313" key="12">
    <source>
        <dbReference type="EMBL" id="KAK3361914.1"/>
    </source>
</evidence>
<dbReference type="SUPFAM" id="SSF54416">
    <property type="entry name" value="Amine oxidase N-terminal region"/>
    <property type="match status" value="1"/>
</dbReference>
<evidence type="ECO:0000256" key="10">
    <source>
        <dbReference type="SAM" id="SignalP"/>
    </source>
</evidence>
<reference evidence="12" key="2">
    <citation type="submission" date="2023-06" db="EMBL/GenBank/DDBJ databases">
        <authorList>
            <consortium name="Lawrence Berkeley National Laboratory"/>
            <person name="Haridas S."/>
            <person name="Hensen N."/>
            <person name="Bonometti L."/>
            <person name="Westerberg I."/>
            <person name="Brannstrom I.O."/>
            <person name="Guillou S."/>
            <person name="Cros-Aarteil S."/>
            <person name="Calhoun S."/>
            <person name="Kuo A."/>
            <person name="Mondo S."/>
            <person name="Pangilinan J."/>
            <person name="Riley R."/>
            <person name="Labutti K."/>
            <person name="Andreopoulos B."/>
            <person name="Lipzen A."/>
            <person name="Chen C."/>
            <person name="Yanf M."/>
            <person name="Daum C."/>
            <person name="Ng V."/>
            <person name="Clum A."/>
            <person name="Steindorff A."/>
            <person name="Ohm R."/>
            <person name="Martin F."/>
            <person name="Silar P."/>
            <person name="Natvig D."/>
            <person name="Lalanne C."/>
            <person name="Gautier V."/>
            <person name="Ament-Velasquez S.L."/>
            <person name="Kruys A."/>
            <person name="Hutchinson M.I."/>
            <person name="Powell A.J."/>
            <person name="Barry K."/>
            <person name="Miller A.N."/>
            <person name="Grigoriev I.V."/>
            <person name="Debuchy R."/>
            <person name="Gladieux P."/>
            <person name="Thoren M.H."/>
            <person name="Johannesson H."/>
        </authorList>
    </citation>
    <scope>NUCLEOTIDE SEQUENCE</scope>
    <source>
        <strain evidence="12">CBS 958.72</strain>
    </source>
</reference>
<evidence type="ECO:0000256" key="2">
    <source>
        <dbReference type="ARBA" id="ARBA00007983"/>
    </source>
</evidence>
<feature type="signal peptide" evidence="10">
    <location>
        <begin position="1"/>
        <end position="19"/>
    </location>
</feature>
<comment type="PTM">
    <text evidence="8 9">Topaquinone (TPQ) is generated by copper-dependent autoxidation of a specific tyrosyl residue.</text>
</comment>
<dbReference type="PANTHER" id="PTHR10638">
    <property type="entry name" value="COPPER AMINE OXIDASE"/>
    <property type="match status" value="1"/>
</dbReference>
<dbReference type="GO" id="GO:0005886">
    <property type="term" value="C:plasma membrane"/>
    <property type="evidence" value="ECO:0007669"/>
    <property type="project" value="TreeGrafter"/>
</dbReference>
<dbReference type="InterPro" id="IPR016182">
    <property type="entry name" value="Cu_amine_oxidase_N-reg"/>
</dbReference>
<dbReference type="Gene3D" id="2.70.98.20">
    <property type="entry name" value="Copper amine oxidase, catalytic domain"/>
    <property type="match status" value="2"/>
</dbReference>
<comment type="cofactor">
    <cofactor evidence="1">
        <name>Cu cation</name>
        <dbReference type="ChEBI" id="CHEBI:23378"/>
    </cofactor>
</comment>
<dbReference type="GO" id="GO:0048038">
    <property type="term" value="F:quinone binding"/>
    <property type="evidence" value="ECO:0007669"/>
    <property type="project" value="InterPro"/>
</dbReference>
<evidence type="ECO:0000256" key="4">
    <source>
        <dbReference type="ARBA" id="ARBA00022772"/>
    </source>
</evidence>
<evidence type="ECO:0000256" key="6">
    <source>
        <dbReference type="ARBA" id="ARBA00023008"/>
    </source>
</evidence>
<dbReference type="InterPro" id="IPR036460">
    <property type="entry name" value="Cu_amine_oxidase_C_sf"/>
</dbReference>
<evidence type="ECO:0000256" key="5">
    <source>
        <dbReference type="ARBA" id="ARBA00023002"/>
    </source>
</evidence>
<evidence type="ECO:0000259" key="11">
    <source>
        <dbReference type="Pfam" id="PF01179"/>
    </source>
</evidence>
<evidence type="ECO:0000256" key="1">
    <source>
        <dbReference type="ARBA" id="ARBA00001935"/>
    </source>
</evidence>
<evidence type="ECO:0000256" key="7">
    <source>
        <dbReference type="PIRSR" id="PIRSR600269-50"/>
    </source>
</evidence>
<keyword evidence="5 9" id="KW-0560">Oxidoreductase</keyword>
<sequence length="648" mass="71370">MIAQCLLAALVATATPVAARPDAEFWRRAMSFTNGTTPCGLSDSAPTVKAPKANPWSSISPADAKAVYDFVHAPETGLNLTASENTTLTGNYFWFIDTLNTNKSQILPYIDGNEAAPPKYARVVIFEGGKAQPVSQEYMVGPLLFSSDTTIQKYDFAFNGGKGGQPLLKAVMTEVADINVALFDGAYLGPADKDTNASKYALKGYVTNERFFATASELRAAFDAGELTSEFPQTRDQTIEIGGKRYKVDVEQQYVEYMGWSFYMAFTRTLGLQFYDIKFEGDRVLYELTLQEAAAQYAGFQPKAAGTVYHDTYYAFGTSSATLLEGFDCPFGSIMLNATFPEGPGNIEVHPDAICIFEADDGFPLARHRSGSGNAYGFANIASVKNTTLHARTVATVGKYDYLFDYAFHLDGSLQITARARVGARFGSRISQGTQGSFHGHVLTYKADFDVVGASNGLEVTELIVVNQTQPWYPELGGFEQMEYRTSNMATEAHNVHLSIQDSPFTRRSSSFLKSHLAVTQQHDTEVYANSWQNVNLAEAPQHDFLKFFDGESVDDTDTVMWFNLACTNHFTRAEGVPVTLYVEAVSSISFAPHNFNDRAQEGDLLDRRWIVPDADGVLAYDDYGVTLPTCQIELDEPAIKIEPWVTI</sequence>
<accession>A0AAE0N009</accession>
<comment type="caution">
    <text evidence="12">The sequence shown here is derived from an EMBL/GenBank/DDBJ whole genome shotgun (WGS) entry which is preliminary data.</text>
</comment>
<organism evidence="12 13">
    <name type="scientific">Lasiosphaeria ovina</name>
    <dbReference type="NCBI Taxonomy" id="92902"/>
    <lineage>
        <taxon>Eukaryota</taxon>
        <taxon>Fungi</taxon>
        <taxon>Dikarya</taxon>
        <taxon>Ascomycota</taxon>
        <taxon>Pezizomycotina</taxon>
        <taxon>Sordariomycetes</taxon>
        <taxon>Sordariomycetidae</taxon>
        <taxon>Sordariales</taxon>
        <taxon>Lasiosphaeriaceae</taxon>
        <taxon>Lasiosphaeria</taxon>
    </lineage>
</organism>
<keyword evidence="13" id="KW-1185">Reference proteome</keyword>
<keyword evidence="4 7" id="KW-0801">TPQ</keyword>
<dbReference type="InterPro" id="IPR000269">
    <property type="entry name" value="Cu_amine_oxidase"/>
</dbReference>
<evidence type="ECO:0000256" key="8">
    <source>
        <dbReference type="PIRSR" id="PIRSR600269-51"/>
    </source>
</evidence>
<dbReference type="AlphaFoldDB" id="A0AAE0N009"/>
<feature type="domain" description="Copper amine oxidase catalytic" evidence="11">
    <location>
        <begin position="239"/>
        <end position="493"/>
    </location>
</feature>
<dbReference type="GO" id="GO:0009308">
    <property type="term" value="P:amine metabolic process"/>
    <property type="evidence" value="ECO:0007669"/>
    <property type="project" value="UniProtKB-UniRule"/>
</dbReference>
<dbReference type="Proteomes" id="UP001287356">
    <property type="component" value="Unassembled WGS sequence"/>
</dbReference>
<dbReference type="GO" id="GO:0008131">
    <property type="term" value="F:primary methylamine oxidase activity"/>
    <property type="evidence" value="ECO:0007669"/>
    <property type="project" value="InterPro"/>
</dbReference>